<dbReference type="Proteomes" id="UP000251241">
    <property type="component" value="Unassembled WGS sequence"/>
</dbReference>
<dbReference type="EMBL" id="UAUU01000009">
    <property type="protein sequence ID" value="SPZ87268.1"/>
    <property type="molecule type" value="Genomic_DNA"/>
</dbReference>
<dbReference type="InterPro" id="IPR057727">
    <property type="entry name" value="WCX_dom"/>
</dbReference>
<evidence type="ECO:0000313" key="3">
    <source>
        <dbReference type="EMBL" id="SPZ87268.1"/>
    </source>
</evidence>
<dbReference type="PROSITE" id="PS52050">
    <property type="entry name" value="WYL"/>
    <property type="match status" value="1"/>
</dbReference>
<feature type="domain" description="WYL" evidence="1">
    <location>
        <begin position="156"/>
        <end position="219"/>
    </location>
</feature>
<feature type="domain" description="WCX" evidence="2">
    <location>
        <begin position="257"/>
        <end position="329"/>
    </location>
</feature>
<dbReference type="Pfam" id="PF25583">
    <property type="entry name" value="WCX"/>
    <property type="match status" value="1"/>
</dbReference>
<dbReference type="InterPro" id="IPR026881">
    <property type="entry name" value="WYL_dom"/>
</dbReference>
<dbReference type="PANTHER" id="PTHR34580:SF9">
    <property type="entry name" value="SLL5097 PROTEIN"/>
    <property type="match status" value="1"/>
</dbReference>
<dbReference type="Pfam" id="PF13280">
    <property type="entry name" value="WYL"/>
    <property type="match status" value="1"/>
</dbReference>
<proteinExistence type="predicted"/>
<accession>A0A2X2IZP2</accession>
<name>A0A2X2IZP2_SPHMU</name>
<sequence length="335" mass="39174">MATNKHAIIRYEALDRCFSNKGRKFFIDDLIEYVSAALMDYTGRNSSISRRQILKDIDFMRSETGFRAPIASFKDGKKTYYRYADGGYSIGMQQINPVEADLLKMTLDMLGRFKGLPQFYFVQELALKLKKSFQLEDLDECIFFDQNEYLKNLHLLGDLLKFIQQKQVLTVRYKSFNQDKEEDFLIHPYFLKQYNKRWFLFGQRGGFDTWTSLALDRMITFESAEGIAFSLQKDTHEAYFEDIIGVSKPIGGACQFVKIKVNKSLWPYIESKPLHPSQTVIERGSEYIILQLEIIPNYEFYAQVLGFGPAVEVIHPKQLREDFKARIEESLKQYT</sequence>
<reference evidence="3 4" key="1">
    <citation type="submission" date="2018-06" db="EMBL/GenBank/DDBJ databases">
        <authorList>
            <consortium name="Pathogen Informatics"/>
            <person name="Doyle S."/>
        </authorList>
    </citation>
    <scope>NUCLEOTIDE SEQUENCE [LARGE SCALE GENOMIC DNA]</scope>
    <source>
        <strain evidence="3 4">NCTC11343</strain>
    </source>
</reference>
<gene>
    <name evidence="3" type="ORF">NCTC11343_02811</name>
</gene>
<evidence type="ECO:0000313" key="4">
    <source>
        <dbReference type="Proteomes" id="UP000251241"/>
    </source>
</evidence>
<evidence type="ECO:0000259" key="1">
    <source>
        <dbReference type="Pfam" id="PF13280"/>
    </source>
</evidence>
<dbReference type="AlphaFoldDB" id="A0A2X2IZP2"/>
<dbReference type="RefSeq" id="WP_112374985.1">
    <property type="nucleotide sequence ID" value="NZ_CP069793.1"/>
</dbReference>
<dbReference type="GeneID" id="97182743"/>
<organism evidence="3 4">
    <name type="scientific">Sphingobacterium multivorum</name>
    <dbReference type="NCBI Taxonomy" id="28454"/>
    <lineage>
        <taxon>Bacteria</taxon>
        <taxon>Pseudomonadati</taxon>
        <taxon>Bacteroidota</taxon>
        <taxon>Sphingobacteriia</taxon>
        <taxon>Sphingobacteriales</taxon>
        <taxon>Sphingobacteriaceae</taxon>
        <taxon>Sphingobacterium</taxon>
    </lineage>
</organism>
<protein>
    <submittedName>
        <fullName evidence="3">Uncharacterized protein</fullName>
    </submittedName>
</protein>
<evidence type="ECO:0000259" key="2">
    <source>
        <dbReference type="Pfam" id="PF25583"/>
    </source>
</evidence>
<dbReference type="PANTHER" id="PTHR34580">
    <property type="match status" value="1"/>
</dbReference>
<dbReference type="InterPro" id="IPR051534">
    <property type="entry name" value="CBASS_pafABC_assoc_protein"/>
</dbReference>